<dbReference type="KEGG" id="hbh:E4T21_13370"/>
<keyword evidence="3" id="KW-1185">Reference proteome</keyword>
<accession>A0A5C1NFB6</accession>
<evidence type="ECO:0000313" key="3">
    <source>
        <dbReference type="Proteomes" id="UP000324285"/>
    </source>
</evidence>
<dbReference type="AlphaFoldDB" id="A0A5C1NFB6"/>
<dbReference type="OrthoDB" id="5638848at2"/>
<dbReference type="SUPFAM" id="SSF52540">
    <property type="entry name" value="P-loop containing nucleoside triphosphate hydrolases"/>
    <property type="match status" value="1"/>
</dbReference>
<dbReference type="Proteomes" id="UP000324285">
    <property type="component" value="Chromosome"/>
</dbReference>
<dbReference type="RefSeq" id="WP_149285546.1">
    <property type="nucleotide sequence ID" value="NZ_CP038437.2"/>
</dbReference>
<evidence type="ECO:0000259" key="1">
    <source>
        <dbReference type="Pfam" id="PF13521"/>
    </source>
</evidence>
<dbReference type="Pfam" id="PF13521">
    <property type="entry name" value="AAA_28"/>
    <property type="match status" value="1"/>
</dbReference>
<protein>
    <submittedName>
        <fullName evidence="2">AAA family ATPase</fullName>
    </submittedName>
</protein>
<feature type="domain" description="NadR/Ttd14 AAA" evidence="1">
    <location>
        <begin position="6"/>
        <end position="169"/>
    </location>
</feature>
<organism evidence="2 3">
    <name type="scientific">Halomonas binhaiensis</name>
    <dbReference type="NCBI Taxonomy" id="2562282"/>
    <lineage>
        <taxon>Bacteria</taxon>
        <taxon>Pseudomonadati</taxon>
        <taxon>Pseudomonadota</taxon>
        <taxon>Gammaproteobacteria</taxon>
        <taxon>Oceanospirillales</taxon>
        <taxon>Halomonadaceae</taxon>
        <taxon>Halomonas</taxon>
    </lineage>
</organism>
<dbReference type="InterPro" id="IPR038727">
    <property type="entry name" value="NadR/Ttd14_AAA_dom"/>
</dbReference>
<evidence type="ECO:0000313" key="2">
    <source>
        <dbReference type="EMBL" id="QEM82422.1"/>
    </source>
</evidence>
<dbReference type="InterPro" id="IPR027417">
    <property type="entry name" value="P-loop_NTPase"/>
</dbReference>
<name>A0A5C1NFB6_9GAMM</name>
<sequence length="179" mass="20307">MCQHMFVITGAPGSGKSSLLEALAKQGIRYMPEAGRAIIQDQVVIKGSALPWADRSLFAELMLNWELRSYREARDMAEPILMDRGVVDVLGYLTLCNLPIPDHVKRAADQYRYNQQVFIAPYWAEIFGQDAERKQDRAEAEATYQVMARTYAELGYELIQLPLASIEERAAFVRKHILG</sequence>
<reference evidence="2" key="1">
    <citation type="submission" date="2021-02" db="EMBL/GenBank/DDBJ databases">
        <title>Strain Y2R2, a novel species of the genus Halomonas.</title>
        <authorList>
            <person name="Huang H."/>
        </authorList>
    </citation>
    <scope>NUCLEOTIDE SEQUENCE</scope>
    <source>
        <strain evidence="2">Y2R2</strain>
    </source>
</reference>
<gene>
    <name evidence="2" type="ORF">E4T21_13370</name>
</gene>
<dbReference type="Gene3D" id="3.40.50.300">
    <property type="entry name" value="P-loop containing nucleotide triphosphate hydrolases"/>
    <property type="match status" value="1"/>
</dbReference>
<proteinExistence type="predicted"/>
<dbReference type="EMBL" id="CP038437">
    <property type="protein sequence ID" value="QEM82422.1"/>
    <property type="molecule type" value="Genomic_DNA"/>
</dbReference>
<dbReference type="CDD" id="cd00267">
    <property type="entry name" value="ABC_ATPase"/>
    <property type="match status" value="1"/>
</dbReference>